<keyword evidence="5" id="KW-1185">Reference proteome</keyword>
<name>A0AA38INW7_9CUCU</name>
<evidence type="ECO:0000259" key="3">
    <source>
        <dbReference type="SMART" id="SM00703"/>
    </source>
</evidence>
<sequence length="657" mass="74727">MKHALLLFLLVPLTSSYRKYYYSHEFFQSVLKNVSTEITSSCREQFQRFVDNLNTNGTPWSQQNATSRVPLGSVTLKFDDLGDFEKCLRVKTGDEVHGKYCLGQVSLSTKSALRVRDTISFVAPVWAMCVPDGCSTTDTNTLANVVLPNLVEDDGVRVSFLDVHCQTIKDAEPELTVAAIATIIILGLLVTTVLLCTLYEIFWPFRESRWYSQFIKAFSAYTNSKFIFKLNPSNRNDLPCLDGLRCVSMMWIVMFHQYRIPMFSAVTNTQSLVRWPDKLYSVFVISGGISVDTFLTIGGTLMSYHFMKARENKVPFNLLQYYLHRYLRLTASLGVVVLVSATLLEYMGSGPRWPFLTLYFQKNCQENWWSTLLYVQNYVNPQKMCVGQSWYTSVDMQLCLISPLLFYILWKYPKVGLTLLFLGALASTSTSFYEIWNNHLPGFTFGMYGNRSKSYEYYLLTHTRAAPWIIGAVLGYVIFKKRETQSGLNMNKYVLFLGWFVSLGTMLSCTMGVSTIFRTLEYNVWRNASYAAFARPAWSLAIAWVILACSTNNGGVLNWFLSLPVFQVCNKFTYSIYLTHVTVLYASAFSRKWPIYFSGFDTAVDFWATLCLNGGLAVLLVLLAECPTFAIEKILTGKICRNQKMSVSTTLTLQSIG</sequence>
<feature type="domain" description="Nose resistant-to-fluoxetine protein N-terminal" evidence="3">
    <location>
        <begin position="39"/>
        <end position="167"/>
    </location>
</feature>
<dbReference type="PANTHER" id="PTHR11161:SF0">
    <property type="entry name" value="O-ACYLTRANSFERASE LIKE PROTEIN"/>
    <property type="match status" value="1"/>
</dbReference>
<reference evidence="4" key="1">
    <citation type="journal article" date="2023" name="G3 (Bethesda)">
        <title>Whole genome assemblies of Zophobas morio and Tenebrio molitor.</title>
        <authorList>
            <person name="Kaur S."/>
            <person name="Stinson S.A."/>
            <person name="diCenzo G.C."/>
        </authorList>
    </citation>
    <scope>NUCLEOTIDE SEQUENCE</scope>
    <source>
        <strain evidence="4">QUZm001</strain>
    </source>
</reference>
<keyword evidence="2" id="KW-0732">Signal</keyword>
<evidence type="ECO:0000313" key="5">
    <source>
        <dbReference type="Proteomes" id="UP001168821"/>
    </source>
</evidence>
<dbReference type="InterPro" id="IPR006621">
    <property type="entry name" value="Nose-resist-to-fluoxetine_N"/>
</dbReference>
<dbReference type="Pfam" id="PF20146">
    <property type="entry name" value="NRF"/>
    <property type="match status" value="1"/>
</dbReference>
<feature type="transmembrane region" description="Helical" evidence="1">
    <location>
        <begin position="417"/>
        <end position="437"/>
    </location>
</feature>
<feature type="transmembrane region" description="Helical" evidence="1">
    <location>
        <begin position="390"/>
        <end position="410"/>
    </location>
</feature>
<accession>A0AA38INW7</accession>
<dbReference type="GO" id="GO:0016747">
    <property type="term" value="F:acyltransferase activity, transferring groups other than amino-acyl groups"/>
    <property type="evidence" value="ECO:0007669"/>
    <property type="project" value="InterPro"/>
</dbReference>
<feature type="chain" id="PRO_5041271990" description="Nose resistant-to-fluoxetine protein N-terminal domain-containing protein" evidence="2">
    <location>
        <begin position="17"/>
        <end position="657"/>
    </location>
</feature>
<gene>
    <name evidence="4" type="ORF">Zmor_009398</name>
</gene>
<dbReference type="SMART" id="SM00703">
    <property type="entry name" value="NRF"/>
    <property type="match status" value="1"/>
</dbReference>
<comment type="caution">
    <text evidence="4">The sequence shown here is derived from an EMBL/GenBank/DDBJ whole genome shotgun (WGS) entry which is preliminary data.</text>
</comment>
<feature type="transmembrane region" description="Helical" evidence="1">
    <location>
        <begin position="491"/>
        <end position="517"/>
    </location>
</feature>
<evidence type="ECO:0000256" key="1">
    <source>
        <dbReference type="SAM" id="Phobius"/>
    </source>
</evidence>
<feature type="signal peptide" evidence="2">
    <location>
        <begin position="1"/>
        <end position="16"/>
    </location>
</feature>
<evidence type="ECO:0000313" key="4">
    <source>
        <dbReference type="EMBL" id="KAJ3657611.1"/>
    </source>
</evidence>
<dbReference type="PANTHER" id="PTHR11161">
    <property type="entry name" value="O-ACYLTRANSFERASE"/>
    <property type="match status" value="1"/>
</dbReference>
<feature type="transmembrane region" description="Helical" evidence="1">
    <location>
        <begin position="243"/>
        <end position="260"/>
    </location>
</feature>
<feature type="transmembrane region" description="Helical" evidence="1">
    <location>
        <begin position="537"/>
        <end position="560"/>
    </location>
</feature>
<dbReference type="InterPro" id="IPR002656">
    <property type="entry name" value="Acyl_transf_3_dom"/>
</dbReference>
<feature type="transmembrane region" description="Helical" evidence="1">
    <location>
        <begin position="606"/>
        <end position="624"/>
    </location>
</feature>
<dbReference type="Pfam" id="PF01757">
    <property type="entry name" value="Acyl_transf_3"/>
    <property type="match status" value="1"/>
</dbReference>
<dbReference type="AlphaFoldDB" id="A0AA38INW7"/>
<organism evidence="4 5">
    <name type="scientific">Zophobas morio</name>
    <dbReference type="NCBI Taxonomy" id="2755281"/>
    <lineage>
        <taxon>Eukaryota</taxon>
        <taxon>Metazoa</taxon>
        <taxon>Ecdysozoa</taxon>
        <taxon>Arthropoda</taxon>
        <taxon>Hexapoda</taxon>
        <taxon>Insecta</taxon>
        <taxon>Pterygota</taxon>
        <taxon>Neoptera</taxon>
        <taxon>Endopterygota</taxon>
        <taxon>Coleoptera</taxon>
        <taxon>Polyphaga</taxon>
        <taxon>Cucujiformia</taxon>
        <taxon>Tenebrionidae</taxon>
        <taxon>Zophobas</taxon>
    </lineage>
</organism>
<keyword evidence="1" id="KW-0472">Membrane</keyword>
<dbReference type="InterPro" id="IPR052728">
    <property type="entry name" value="O2_lipid_transport_reg"/>
</dbReference>
<feature type="transmembrane region" description="Helical" evidence="1">
    <location>
        <begin position="572"/>
        <end position="590"/>
    </location>
</feature>
<protein>
    <recommendedName>
        <fullName evidence="3">Nose resistant-to-fluoxetine protein N-terminal domain-containing protein</fullName>
    </recommendedName>
</protein>
<feature type="transmembrane region" description="Helical" evidence="1">
    <location>
        <begin position="280"/>
        <end position="306"/>
    </location>
</feature>
<dbReference type="Proteomes" id="UP001168821">
    <property type="component" value="Unassembled WGS sequence"/>
</dbReference>
<feature type="transmembrane region" description="Helical" evidence="1">
    <location>
        <begin position="326"/>
        <end position="347"/>
    </location>
</feature>
<keyword evidence="1" id="KW-1133">Transmembrane helix</keyword>
<feature type="transmembrane region" description="Helical" evidence="1">
    <location>
        <begin position="457"/>
        <end position="479"/>
    </location>
</feature>
<keyword evidence="1" id="KW-0812">Transmembrane</keyword>
<dbReference type="EMBL" id="JALNTZ010000003">
    <property type="protein sequence ID" value="KAJ3657611.1"/>
    <property type="molecule type" value="Genomic_DNA"/>
</dbReference>
<proteinExistence type="predicted"/>
<evidence type="ECO:0000256" key="2">
    <source>
        <dbReference type="SAM" id="SignalP"/>
    </source>
</evidence>
<feature type="transmembrane region" description="Helical" evidence="1">
    <location>
        <begin position="175"/>
        <end position="199"/>
    </location>
</feature>